<organism evidence="2 3">
    <name type="scientific">Adineta steineri</name>
    <dbReference type="NCBI Taxonomy" id="433720"/>
    <lineage>
        <taxon>Eukaryota</taxon>
        <taxon>Metazoa</taxon>
        <taxon>Spiralia</taxon>
        <taxon>Gnathifera</taxon>
        <taxon>Rotifera</taxon>
        <taxon>Eurotatoria</taxon>
        <taxon>Bdelloidea</taxon>
        <taxon>Adinetida</taxon>
        <taxon>Adinetidae</taxon>
        <taxon>Adineta</taxon>
    </lineage>
</organism>
<evidence type="ECO:0000313" key="3">
    <source>
        <dbReference type="Proteomes" id="UP000663891"/>
    </source>
</evidence>
<keyword evidence="1" id="KW-0175">Coiled coil</keyword>
<gene>
    <name evidence="2" type="ORF">VCS650_LOCUS41485</name>
</gene>
<dbReference type="SUPFAM" id="SSF52540">
    <property type="entry name" value="P-loop containing nucleoside triphosphate hydrolases"/>
    <property type="match status" value="2"/>
</dbReference>
<feature type="coiled-coil region" evidence="1">
    <location>
        <begin position="295"/>
        <end position="337"/>
    </location>
</feature>
<accession>A0A815S8L3</accession>
<proteinExistence type="predicted"/>
<evidence type="ECO:0000256" key="1">
    <source>
        <dbReference type="SAM" id="Coils"/>
    </source>
</evidence>
<protein>
    <submittedName>
        <fullName evidence="2">Uncharacterized protein</fullName>
    </submittedName>
</protein>
<reference evidence="2" key="1">
    <citation type="submission" date="2021-02" db="EMBL/GenBank/DDBJ databases">
        <authorList>
            <person name="Nowell W R."/>
        </authorList>
    </citation>
    <scope>NUCLEOTIDE SEQUENCE</scope>
</reference>
<name>A0A815S8L3_9BILA</name>
<feature type="coiled-coil region" evidence="1">
    <location>
        <begin position="387"/>
        <end position="414"/>
    </location>
</feature>
<dbReference type="EMBL" id="CAJNON010001811">
    <property type="protein sequence ID" value="CAF1486876.1"/>
    <property type="molecule type" value="Genomic_DNA"/>
</dbReference>
<evidence type="ECO:0000313" key="2">
    <source>
        <dbReference type="EMBL" id="CAF1486876.1"/>
    </source>
</evidence>
<dbReference type="InterPro" id="IPR027417">
    <property type="entry name" value="P-loop_NTPase"/>
</dbReference>
<comment type="caution">
    <text evidence="2">The sequence shown here is derived from an EMBL/GenBank/DDBJ whole genome shotgun (WGS) entry which is preliminary data.</text>
</comment>
<dbReference type="Proteomes" id="UP000663891">
    <property type="component" value="Unassembled WGS sequence"/>
</dbReference>
<dbReference type="Gene3D" id="3.40.50.300">
    <property type="entry name" value="P-loop containing nucleotide triphosphate hydrolases"/>
    <property type="match status" value="1"/>
</dbReference>
<sequence length="1868" mass="220170">MNIDVEVDSSVCEHATIQARLVVELQKLQDRKFPQGFSRPVHVLKAVYDKVNGDWEQRLQQTTQCHINECIVLIPYDLGNFDWIGILIEFKRNRQIQRAEFIDPVKYSKVVCDKIQQEFHKFYPGVVLFSKRLQTHEDSKQSAQMTIENLIKMVEESLLIEESHDNIDNSCRQISDDQQNRTFLNEDNELEWPQHNSCIETLSEVQGNKPQFNNSQTELSNIRETLVKKNRRHFLKRQSCTEQQIEEHETPRVDTPSEIKGNYFDSFSTQLIATKKIHNTTNNGLLSLTDSPVQYEQYESLKEQLRVDLYEHETNDEKELKEEIIKKKQEIESLQVQQKFNIVRKRQVSLSKLEKLQQLADKIRAYEYQQKISKLEEIKEKLASGLLERDVSNEKELKEEIIKKKQEIETLEKRGKHKTVIKRQESLTTLEQLVDMIDKIKGLELFYSIDTLDNLKTSLIDGLLEHDISDEKELGKELINRKLEIEILRNTGKYETAEKRRNSLLALEELEALNYKIKALQTSYLSQSHEISNSVEFSDRSHSDEITIGRQEDMTITKDSVRDLYNDFVLMPPCSEKSLLSLLFFIALKIIDGAVVLENNIIIPNGIETEFDKEVECLKTRLQIEGLESTQTENFMGTILINVKDQNWKSAFNTLEKILRLIRPLNISKLFRLFEKVDETAHLIKGENIILLLGQTGVGKSTTIHFFGGSQLREIKVAGLNHIHPVEIKNSNLKHITTTPFARSETQCIAPVRVYFKDIGGYSNESIVLCDSPGFEDTSGPEVDIANGIGIVKAIRECKSVKPVVLISYKSIGDRLGGVKDLAHTLVKLVPEIEDYIKTFSYIFTKFPSTEKGTICALLTNAEETLNETDKSDIAFTSLFSDMINKTRQGARALDPINDDAFEILRELVESETITYPDEVFKFFITSKSKAILQEQVRRYQLSIISATKCFDYLLIKYKLDQLKHLNDIPDQEYIKEIYNDSIRYISKHLSQEYEEGISRFSSCLTNQTVLNNEDIHDYQLCIDHSKLAEELRDNHLEQEVIHYSVYIQYINEQMNTMFTELREKEINNQLVKIYLDKIKFLSNSFSDVDQKIYESICQILSEKTELVINSFKISVLWNNFDESAEHIKKIYESLSILQDHLDFEDMKRKYNEMKEYFLDYLNNIVEKLNYLFDQEKLNKNDIENLNICICTLENVRNTFPFQSHISKKVIDQIYENFLSKILNHLQEIIKKIHRELEKENIFHILEEFLIELDSLRTISIIEHKTDQAYYKLLEKIVEYVYNSKIHIEQLFQREEKMNYDKLRNYLFSLKNAQWVEKYRIGVYSNVMNDIEEQFIEYIKETKRSIMKISLDLDNSNKIDFVYKLILEINQMKQFEEIFIDINQYLSDINFWFDDSINQVCDLIRNLSDIEILKEQKNKNLDLNKIEQAFCYLNVCKTINISSKNNYLLVLNNLEEFIRYYSEIVQKEMNNSFRKIEQFQNENKEEIFENVCILSNYLQEIYEIKTKYSRIFSCLINQKIFEYWQQELTNYLHELSDEMKRLSITRQIVILKNQLSIVKILSRLDRFFEGEKYIDIYNKYQSEFLIKLKYTSEKIVDSIQKYDYQQISHEMLTLKLCGDVGEHFFERNKQILNRSLNDLIEETKLQTTMLGNNPEVDRIKLIVENLKRIQKAKQFILEYMNASNELSESVDQIILMIEHRLNRFVDEIKAFMYINNFYEAEQKIVLINLLRILLGSFCTKQISDEIELIKEYRKKIVSDEIIQKYLDMNIDGYILNPPIDIFEKLEQVRNINTIYTEAIYELRKNIIDKFRQELELAKSVIPLNTSSIHIRKFESSVKYLPETIRNVLEVELKHCREDINLTIQNINN</sequence>
<dbReference type="OrthoDB" id="2386367at2759"/>